<dbReference type="EMBL" id="CP032827">
    <property type="protein sequence ID" value="AYJ84695.1"/>
    <property type="molecule type" value="Genomic_DNA"/>
</dbReference>
<reference evidence="1 2" key="1">
    <citation type="submission" date="2018-09" db="EMBL/GenBank/DDBJ databases">
        <title>Sphingomonas peninsula sp. nov., isolated from fildes peninsula, Antarctic soil.</title>
        <authorList>
            <person name="Yingchao G."/>
        </authorList>
    </citation>
    <scope>NUCLEOTIDE SEQUENCE [LARGE SCALE GENOMIC DNA]</scope>
    <source>
        <strain evidence="1 2">YZ-8</strain>
        <plasmid evidence="1 2">unnamed2</plasmid>
    </source>
</reference>
<dbReference type="Proteomes" id="UP000276254">
    <property type="component" value="Plasmid unnamed2"/>
</dbReference>
<dbReference type="KEGG" id="spha:D3Y57_00980"/>
<name>A0A494THQ7_SPHPE</name>
<keyword evidence="2" id="KW-1185">Reference proteome</keyword>
<protein>
    <submittedName>
        <fullName evidence="1">Uncharacterized protein</fullName>
    </submittedName>
</protein>
<evidence type="ECO:0000313" key="1">
    <source>
        <dbReference type="EMBL" id="AYJ84695.1"/>
    </source>
</evidence>
<organism evidence="1 2">
    <name type="scientific">Sphingomonas paeninsulae</name>
    <dbReference type="NCBI Taxonomy" id="2319844"/>
    <lineage>
        <taxon>Bacteria</taxon>
        <taxon>Pseudomonadati</taxon>
        <taxon>Pseudomonadota</taxon>
        <taxon>Alphaproteobacteria</taxon>
        <taxon>Sphingomonadales</taxon>
        <taxon>Sphingomonadaceae</taxon>
        <taxon>Sphingomonas</taxon>
    </lineage>
</organism>
<dbReference type="OrthoDB" id="7509903at2"/>
<keyword evidence="1" id="KW-0614">Plasmid</keyword>
<dbReference type="AlphaFoldDB" id="A0A494THQ7"/>
<proteinExistence type="predicted"/>
<gene>
    <name evidence="1" type="ORF">D3Y57_00980</name>
</gene>
<sequence length="69" mass="7442">MAGELDDIEAQVDCPRCGRVLSVSYRDIRLLKAASCACGALVRLQDDTPLSIVQKLIDEANPPQGDNDV</sequence>
<evidence type="ECO:0000313" key="2">
    <source>
        <dbReference type="Proteomes" id="UP000276254"/>
    </source>
</evidence>
<geneLocation type="plasmid" evidence="1">
    <name>unnamed2</name>
</geneLocation>
<accession>A0A494THQ7</accession>